<sequence>MLSRLEAPNPVEENNLFPPDANAKYKKNIITKSKKYKVIDSALFKLCKGIYEEVLLDNNARKVVEEIHQETHDGIENTWRRTLKNVLARQCKKDKLNWETYLWKSLLAIRTMRNLSTGFSPAELLYGVKLTTPSIWSPPAEISDLQIAIQERIDAIRTELPEIREIGRIRNLKAKQNMKERYDKHVEFRILK</sequence>
<keyword evidence="2" id="KW-1185">Reference proteome</keyword>
<dbReference type="InterPro" id="IPR036397">
    <property type="entry name" value="RNaseH_sf"/>
</dbReference>
<dbReference type="Proteomes" id="UP000188320">
    <property type="component" value="Unassembled WGS sequence"/>
</dbReference>
<reference evidence="2" key="1">
    <citation type="submission" date="2017-01" db="EMBL/GenBank/DDBJ databases">
        <authorList>
            <person name="Wang Y."/>
            <person name="White M."/>
            <person name="Kvist S."/>
            <person name="Moncalvo J.-M."/>
        </authorList>
    </citation>
    <scope>NUCLEOTIDE SEQUENCE [LARGE SCALE GENOMIC DNA]</scope>
    <source>
        <strain evidence="2">COL-18-3</strain>
    </source>
</reference>
<proteinExistence type="predicted"/>
<organism evidence="1 2">
    <name type="scientific">Zancudomyces culisetae</name>
    <name type="common">Gut fungus</name>
    <name type="synonym">Smittium culisetae</name>
    <dbReference type="NCBI Taxonomy" id="1213189"/>
    <lineage>
        <taxon>Eukaryota</taxon>
        <taxon>Fungi</taxon>
        <taxon>Fungi incertae sedis</taxon>
        <taxon>Zoopagomycota</taxon>
        <taxon>Kickxellomycotina</taxon>
        <taxon>Harpellomycetes</taxon>
        <taxon>Harpellales</taxon>
        <taxon>Legeriomycetaceae</taxon>
        <taxon>Zancudomyces</taxon>
    </lineage>
</organism>
<dbReference type="AlphaFoldDB" id="A0A1R1PRX7"/>
<protein>
    <submittedName>
        <fullName evidence="1">Uncharacterized protein</fullName>
    </submittedName>
</protein>
<name>A0A1R1PRX7_ZANCU</name>
<accession>A0A1R1PRX7</accession>
<dbReference type="OrthoDB" id="5592268at2759"/>
<dbReference type="Gene3D" id="3.30.420.10">
    <property type="entry name" value="Ribonuclease H-like superfamily/Ribonuclease H"/>
    <property type="match status" value="1"/>
</dbReference>
<evidence type="ECO:0000313" key="1">
    <source>
        <dbReference type="EMBL" id="OMH83717.1"/>
    </source>
</evidence>
<dbReference type="GO" id="GO:0003676">
    <property type="term" value="F:nucleic acid binding"/>
    <property type="evidence" value="ECO:0007669"/>
    <property type="project" value="InterPro"/>
</dbReference>
<evidence type="ECO:0000313" key="2">
    <source>
        <dbReference type="Proteomes" id="UP000188320"/>
    </source>
</evidence>
<gene>
    <name evidence="1" type="ORF">AX774_g2771</name>
</gene>
<comment type="caution">
    <text evidence="1">The sequence shown here is derived from an EMBL/GenBank/DDBJ whole genome shotgun (WGS) entry which is preliminary data.</text>
</comment>
<dbReference type="EMBL" id="LSSK01000326">
    <property type="protein sequence ID" value="OMH83717.1"/>
    <property type="molecule type" value="Genomic_DNA"/>
</dbReference>